<proteinExistence type="predicted"/>
<reference evidence="1 2" key="1">
    <citation type="submission" date="2024-02" db="EMBL/GenBank/DDBJ databases">
        <title>A draft genome for the cacao thread blight pathogen Marasmius crinis-equi.</title>
        <authorList>
            <person name="Cohen S.P."/>
            <person name="Baruah I.K."/>
            <person name="Amoako-Attah I."/>
            <person name="Bukari Y."/>
            <person name="Meinhardt L.W."/>
            <person name="Bailey B.A."/>
        </authorList>
    </citation>
    <scope>NUCLEOTIDE SEQUENCE [LARGE SCALE GENOMIC DNA]</scope>
    <source>
        <strain evidence="1 2">GH-76</strain>
    </source>
</reference>
<protein>
    <recommendedName>
        <fullName evidence="3">F-box domain-containing protein</fullName>
    </recommendedName>
</protein>
<comment type="caution">
    <text evidence="1">The sequence shown here is derived from an EMBL/GenBank/DDBJ whole genome shotgun (WGS) entry which is preliminary data.</text>
</comment>
<evidence type="ECO:0008006" key="3">
    <source>
        <dbReference type="Google" id="ProtNLM"/>
    </source>
</evidence>
<evidence type="ECO:0000313" key="2">
    <source>
        <dbReference type="Proteomes" id="UP001465976"/>
    </source>
</evidence>
<dbReference type="InterPro" id="IPR032675">
    <property type="entry name" value="LRR_dom_sf"/>
</dbReference>
<gene>
    <name evidence="1" type="ORF">V5O48_016929</name>
</gene>
<evidence type="ECO:0000313" key="1">
    <source>
        <dbReference type="EMBL" id="KAL0565106.1"/>
    </source>
</evidence>
<organism evidence="1 2">
    <name type="scientific">Marasmius crinis-equi</name>
    <dbReference type="NCBI Taxonomy" id="585013"/>
    <lineage>
        <taxon>Eukaryota</taxon>
        <taxon>Fungi</taxon>
        <taxon>Dikarya</taxon>
        <taxon>Basidiomycota</taxon>
        <taxon>Agaricomycotina</taxon>
        <taxon>Agaricomycetes</taxon>
        <taxon>Agaricomycetidae</taxon>
        <taxon>Agaricales</taxon>
        <taxon>Marasmiineae</taxon>
        <taxon>Marasmiaceae</taxon>
        <taxon>Marasmius</taxon>
    </lineage>
</organism>
<sequence>MRAALEHSLIQLANTIEEIDRVLLTDVAESNLENRLRLKSKRNSFTPACRLPAEVLGEIFAIFVIVSRASAGHAIVGRLVTLLQPELKDKLPVRWSAVLHICRHWRAVALDTPKVWSAPDFNHPSWARRMIELSKAAPLTIDTSNVASLLRSLPEVNPPQVVAVSIQETFKVVSEALGEIGRVTTLRLEAGRWALERILSTSPSMLQPAPVLTSLIVTNRYHSESNSDVFVLPEDFIAQRAPQLSHLELGDCCIPWCSGLFQNLTVFSVHLSYCTPSTAPLAHKTRSTPQEFMHALSSMTRIEVLELHNCIPSEGRGLFPHETLVLPSLRRLEVRDEAKTCVNLLDNMRFPRWTVVHLQIEPLDSHNGFFRVGTTTTTAGLVSPYLSGLFLLGNAWSDSEPEPRKIRALMLKFDLPGWWREDSDVGEFIIKTWDSADSINPTSPPPCQLYLKWLMPLRDVKATVQKILHALPRDDIETLKLCLPEVSDEIVAAQCFGWLPRLKVIILRDKCAYEVVRALGCFDLPRSGSYEPPGDSPSSETSTSVIFPSLQVIALVNVNQVCFQDVDMEELCRPLLKRLNIRKNQYNVCLEKLLLVDIIDQEYYVSKIRRRCPWLTTTQELPEGDFDGLWY</sequence>
<dbReference type="Gene3D" id="3.80.10.10">
    <property type="entry name" value="Ribonuclease Inhibitor"/>
    <property type="match status" value="1"/>
</dbReference>
<dbReference type="Proteomes" id="UP001465976">
    <property type="component" value="Unassembled WGS sequence"/>
</dbReference>
<accession>A0ABR3EQC5</accession>
<keyword evidence="2" id="KW-1185">Reference proteome</keyword>
<dbReference type="SUPFAM" id="SSF52047">
    <property type="entry name" value="RNI-like"/>
    <property type="match status" value="1"/>
</dbReference>
<name>A0ABR3EQC5_9AGAR</name>
<dbReference type="EMBL" id="JBAHYK010002420">
    <property type="protein sequence ID" value="KAL0565106.1"/>
    <property type="molecule type" value="Genomic_DNA"/>
</dbReference>